<keyword evidence="3" id="KW-1185">Reference proteome</keyword>
<sequence length="119" mass="13487">MFFVIALPGGMTMKNAEKYTTPLLDNPNNRYRQAHAGQIIIRILMTAGVTYVLLSLLALTIILVGIITQDWESFKNSFYQTMGSVEVFLFFITPFGAGVLTVIKEIFRFILADYLNQKK</sequence>
<dbReference type="AlphaFoldDB" id="A0AA37WNA0"/>
<gene>
    <name evidence="2" type="ORF">GCM10007877_29190</name>
</gene>
<feature type="transmembrane region" description="Helical" evidence="1">
    <location>
        <begin position="87"/>
        <end position="111"/>
    </location>
</feature>
<accession>A0AA37WNA0</accession>
<keyword evidence="1" id="KW-1133">Transmembrane helix</keyword>
<evidence type="ECO:0000313" key="2">
    <source>
        <dbReference type="EMBL" id="GLS27200.1"/>
    </source>
</evidence>
<feature type="transmembrane region" description="Helical" evidence="1">
    <location>
        <begin position="39"/>
        <end position="67"/>
    </location>
</feature>
<reference evidence="2 3" key="1">
    <citation type="journal article" date="2014" name="Int. J. Syst. Evol. Microbiol.">
        <title>Complete genome sequence of Corynebacterium casei LMG S-19264T (=DSM 44701T), isolated from a smear-ripened cheese.</title>
        <authorList>
            <consortium name="US DOE Joint Genome Institute (JGI-PGF)"/>
            <person name="Walter F."/>
            <person name="Albersmeier A."/>
            <person name="Kalinowski J."/>
            <person name="Ruckert C."/>
        </authorList>
    </citation>
    <scope>NUCLEOTIDE SEQUENCE [LARGE SCALE GENOMIC DNA]</scope>
    <source>
        <strain evidence="2 3">NBRC 110095</strain>
    </source>
</reference>
<protein>
    <submittedName>
        <fullName evidence="2">Uncharacterized protein</fullName>
    </submittedName>
</protein>
<dbReference type="EMBL" id="BSPD01000067">
    <property type="protein sequence ID" value="GLS27200.1"/>
    <property type="molecule type" value="Genomic_DNA"/>
</dbReference>
<name>A0AA37WNA0_9GAMM</name>
<comment type="caution">
    <text evidence="2">The sequence shown here is derived from an EMBL/GenBank/DDBJ whole genome shotgun (WGS) entry which is preliminary data.</text>
</comment>
<organism evidence="2 3">
    <name type="scientific">Marinibactrum halimedae</name>
    <dbReference type="NCBI Taxonomy" id="1444977"/>
    <lineage>
        <taxon>Bacteria</taxon>
        <taxon>Pseudomonadati</taxon>
        <taxon>Pseudomonadota</taxon>
        <taxon>Gammaproteobacteria</taxon>
        <taxon>Cellvibrionales</taxon>
        <taxon>Cellvibrionaceae</taxon>
        <taxon>Marinibactrum</taxon>
    </lineage>
</organism>
<proteinExistence type="predicted"/>
<keyword evidence="1" id="KW-0472">Membrane</keyword>
<dbReference type="Proteomes" id="UP001156870">
    <property type="component" value="Unassembled WGS sequence"/>
</dbReference>
<evidence type="ECO:0000313" key="3">
    <source>
        <dbReference type="Proteomes" id="UP001156870"/>
    </source>
</evidence>
<keyword evidence="1" id="KW-0812">Transmembrane</keyword>
<evidence type="ECO:0000256" key="1">
    <source>
        <dbReference type="SAM" id="Phobius"/>
    </source>
</evidence>